<dbReference type="InterPro" id="IPR018114">
    <property type="entry name" value="TRYPSIN_HIS"/>
</dbReference>
<dbReference type="SMART" id="SM00020">
    <property type="entry name" value="Tryp_SPc"/>
    <property type="match status" value="1"/>
</dbReference>
<dbReference type="GO" id="GO:0004252">
    <property type="term" value="F:serine-type endopeptidase activity"/>
    <property type="evidence" value="ECO:0007669"/>
    <property type="project" value="InterPro"/>
</dbReference>
<dbReference type="PROSITE" id="PS00135">
    <property type="entry name" value="TRYPSIN_SER"/>
    <property type="match status" value="1"/>
</dbReference>
<dbReference type="InterPro" id="IPR001254">
    <property type="entry name" value="Trypsin_dom"/>
</dbReference>
<sequence>MKVGKWIVNIIFLECFSAFPQPSFTGVDKDTPLECGKCPTVKSISERIINGTEASLKQWPWMVAIYNSSDMMVCGGALINHQYVLTAAHCFGNQDSSGFSVRLGTTLRTNSTQCCNTKQGFYEQNKNAGKTVSSSEEDKDEISSNKGGDTEVICVDVENVCTPIQENCELFMNDIALVKLKIAVNFTDSIRPICLPENCAEIPSNIRTYIAGWGQKEVFDTLQDDYYNEYYYEELEEDMAKDGILQAREEFSDYELTNMASPRAVGGPVRFLRSVELMWREIFRMDNTQCSVELNKTEVPDYMLCSPGGACFGDSGGPLMYEDEGQWYVAGVVSDGPDDCLDPERPLLFIKVSHFLDAFVYPAMNPKTENDNKTICASEDARKECVTKYYAFYNRTLKQTENKFE</sequence>
<keyword evidence="4" id="KW-0732">Signal</keyword>
<protein>
    <submittedName>
        <fullName evidence="6">Putative serine protease</fullName>
    </submittedName>
</protein>
<organism evidence="6">
    <name type="scientific">Ixodes ricinus</name>
    <name type="common">Common tick</name>
    <name type="synonym">Acarus ricinus</name>
    <dbReference type="NCBI Taxonomy" id="34613"/>
    <lineage>
        <taxon>Eukaryota</taxon>
        <taxon>Metazoa</taxon>
        <taxon>Ecdysozoa</taxon>
        <taxon>Arthropoda</taxon>
        <taxon>Chelicerata</taxon>
        <taxon>Arachnida</taxon>
        <taxon>Acari</taxon>
        <taxon>Parasitiformes</taxon>
        <taxon>Ixodida</taxon>
        <taxon>Ixodoidea</taxon>
        <taxon>Ixodidae</taxon>
        <taxon>Ixodinae</taxon>
        <taxon>Ixodes</taxon>
    </lineage>
</organism>
<name>A0A0K8R4R1_IXORI</name>
<evidence type="ECO:0000259" key="5">
    <source>
        <dbReference type="PROSITE" id="PS50240"/>
    </source>
</evidence>
<feature type="region of interest" description="Disordered" evidence="3">
    <location>
        <begin position="126"/>
        <end position="146"/>
    </location>
</feature>
<dbReference type="InterPro" id="IPR009003">
    <property type="entry name" value="Peptidase_S1_PA"/>
</dbReference>
<dbReference type="InterPro" id="IPR043504">
    <property type="entry name" value="Peptidase_S1_PA_chymotrypsin"/>
</dbReference>
<proteinExistence type="evidence at transcript level"/>
<evidence type="ECO:0000256" key="2">
    <source>
        <dbReference type="RuleBase" id="RU363034"/>
    </source>
</evidence>
<evidence type="ECO:0000256" key="4">
    <source>
        <dbReference type="SAM" id="SignalP"/>
    </source>
</evidence>
<evidence type="ECO:0000256" key="3">
    <source>
        <dbReference type="SAM" id="MobiDB-lite"/>
    </source>
</evidence>
<keyword evidence="2 6" id="KW-0645">Protease</keyword>
<feature type="chain" id="PRO_5005515754" evidence="4">
    <location>
        <begin position="19"/>
        <end position="405"/>
    </location>
</feature>
<dbReference type="InterPro" id="IPR033116">
    <property type="entry name" value="TRYPSIN_SER"/>
</dbReference>
<dbReference type="PANTHER" id="PTHR24252">
    <property type="entry name" value="ACROSIN-RELATED"/>
    <property type="match status" value="1"/>
</dbReference>
<dbReference type="InterPro" id="IPR001314">
    <property type="entry name" value="Peptidase_S1A"/>
</dbReference>
<evidence type="ECO:0000313" key="6">
    <source>
        <dbReference type="EMBL" id="JAA66120.1"/>
    </source>
</evidence>
<dbReference type="CDD" id="cd00190">
    <property type="entry name" value="Tryp_SPc"/>
    <property type="match status" value="1"/>
</dbReference>
<dbReference type="Pfam" id="PF00089">
    <property type="entry name" value="Trypsin"/>
    <property type="match status" value="2"/>
</dbReference>
<dbReference type="Gene3D" id="2.40.10.10">
    <property type="entry name" value="Trypsin-like serine proteases"/>
    <property type="match status" value="1"/>
</dbReference>
<keyword evidence="2" id="KW-0378">Hydrolase</keyword>
<dbReference type="AlphaFoldDB" id="A0A0K8R4R1"/>
<keyword evidence="2" id="KW-0720">Serine protease</keyword>
<dbReference type="GO" id="GO:0006508">
    <property type="term" value="P:proteolysis"/>
    <property type="evidence" value="ECO:0007669"/>
    <property type="project" value="UniProtKB-KW"/>
</dbReference>
<dbReference type="EMBL" id="GADI01007688">
    <property type="protein sequence ID" value="JAA66120.1"/>
    <property type="molecule type" value="mRNA"/>
</dbReference>
<keyword evidence="1" id="KW-1015">Disulfide bond</keyword>
<dbReference type="PRINTS" id="PR00722">
    <property type="entry name" value="CHYMOTRYPSIN"/>
</dbReference>
<feature type="domain" description="Peptidase S1" evidence="5">
    <location>
        <begin position="48"/>
        <end position="357"/>
    </location>
</feature>
<dbReference type="PROSITE" id="PS00134">
    <property type="entry name" value="TRYPSIN_HIS"/>
    <property type="match status" value="1"/>
</dbReference>
<accession>A0A0K8R4R1</accession>
<dbReference type="PANTHER" id="PTHR24252:SF7">
    <property type="entry name" value="HYALIN"/>
    <property type="match status" value="1"/>
</dbReference>
<dbReference type="SUPFAM" id="SSF50494">
    <property type="entry name" value="Trypsin-like serine proteases"/>
    <property type="match status" value="1"/>
</dbReference>
<dbReference type="PROSITE" id="PS50240">
    <property type="entry name" value="TRYPSIN_DOM"/>
    <property type="match status" value="1"/>
</dbReference>
<evidence type="ECO:0000256" key="1">
    <source>
        <dbReference type="ARBA" id="ARBA00023157"/>
    </source>
</evidence>
<feature type="signal peptide" evidence="4">
    <location>
        <begin position="1"/>
        <end position="18"/>
    </location>
</feature>
<reference evidence="6" key="1">
    <citation type="submission" date="2012-12" db="EMBL/GenBank/DDBJ databases">
        <title>Identification and characterization of a phenylalanine ammonia-lyase gene family in Isatis indigotica Fort.</title>
        <authorList>
            <person name="Liu Q."/>
            <person name="Chen J."/>
            <person name="Zhou X."/>
            <person name="Di P."/>
            <person name="Xiao Y."/>
            <person name="Xuan H."/>
            <person name="Zhang L."/>
            <person name="Chen W."/>
        </authorList>
    </citation>
    <scope>NUCLEOTIDE SEQUENCE</scope>
    <source>
        <tissue evidence="6">Salivary gland</tissue>
    </source>
</reference>